<evidence type="ECO:0000313" key="6">
    <source>
        <dbReference type="EMBL" id="ETN64053.1"/>
    </source>
</evidence>
<feature type="domain" description="BTB" evidence="5">
    <location>
        <begin position="106"/>
        <end position="183"/>
    </location>
</feature>
<dbReference type="InterPro" id="IPR006652">
    <property type="entry name" value="Kelch_1"/>
</dbReference>
<evidence type="ECO:0000256" key="3">
    <source>
        <dbReference type="ARBA" id="ARBA00023203"/>
    </source>
</evidence>
<organism evidence="6">
    <name type="scientific">Anopheles darlingi</name>
    <name type="common">Mosquito</name>
    <dbReference type="NCBI Taxonomy" id="43151"/>
    <lineage>
        <taxon>Eukaryota</taxon>
        <taxon>Metazoa</taxon>
        <taxon>Ecdysozoa</taxon>
        <taxon>Arthropoda</taxon>
        <taxon>Hexapoda</taxon>
        <taxon>Insecta</taxon>
        <taxon>Pterygota</taxon>
        <taxon>Neoptera</taxon>
        <taxon>Endopterygota</taxon>
        <taxon>Diptera</taxon>
        <taxon>Nematocera</taxon>
        <taxon>Culicoidea</taxon>
        <taxon>Culicidae</taxon>
        <taxon>Anophelinae</taxon>
        <taxon>Anopheles</taxon>
    </lineage>
</organism>
<accession>W5JL75</accession>
<dbReference type="HOGENOM" id="CLU_004253_17_0_1"/>
<dbReference type="PANTHER" id="PTHR24412:SF396">
    <property type="entry name" value="INFLUENZA VIRUS NS1A-BINDING PROTEIN"/>
    <property type="match status" value="1"/>
</dbReference>
<dbReference type="InterPro" id="IPR015915">
    <property type="entry name" value="Kelch-typ_b-propeller"/>
</dbReference>
<reference evidence="7" key="4">
    <citation type="submission" date="2015-06" db="UniProtKB">
        <authorList>
            <consortium name="EnsemblMetazoa"/>
        </authorList>
    </citation>
    <scope>IDENTIFICATION</scope>
</reference>
<protein>
    <submittedName>
        <fullName evidence="6">Ns1 binding protein</fullName>
    </submittedName>
</protein>
<dbReference type="eggNOG" id="KOG4441">
    <property type="taxonomic scope" value="Eukaryota"/>
</dbReference>
<dbReference type="InterPro" id="IPR011043">
    <property type="entry name" value="Gal_Oxase/kelch_b-propeller"/>
</dbReference>
<dbReference type="PANTHER" id="PTHR24412">
    <property type="entry name" value="KELCH PROTEIN"/>
    <property type="match status" value="1"/>
</dbReference>
<dbReference type="Gene3D" id="3.30.710.10">
    <property type="entry name" value="Potassium Channel Kv1.1, Chain A"/>
    <property type="match status" value="1"/>
</dbReference>
<feature type="region of interest" description="Disordered" evidence="4">
    <location>
        <begin position="757"/>
        <end position="790"/>
    </location>
</feature>
<keyword evidence="8" id="KW-1185">Reference proteome</keyword>
<dbReference type="OMA" id="TEIVQDY"/>
<dbReference type="GO" id="GO:0003779">
    <property type="term" value="F:actin binding"/>
    <property type="evidence" value="ECO:0007669"/>
    <property type="project" value="UniProtKB-KW"/>
</dbReference>
<evidence type="ECO:0000256" key="2">
    <source>
        <dbReference type="ARBA" id="ARBA00022737"/>
    </source>
</evidence>
<evidence type="ECO:0000313" key="8">
    <source>
        <dbReference type="Proteomes" id="UP000000673"/>
    </source>
</evidence>
<dbReference type="EnsemblMetazoa" id="ADAC004214-RA">
    <property type="protein sequence ID" value="ADAC004214-PA"/>
    <property type="gene ID" value="ADAC004214"/>
</dbReference>
<reference evidence="6 8" key="1">
    <citation type="journal article" date="2010" name="BMC Genomics">
        <title>Combination of measures distinguishes pre-miRNAs from other stem-loops in the genome of the newly sequenced Anopheles darlingi.</title>
        <authorList>
            <person name="Mendes N.D."/>
            <person name="Freitas A.T."/>
            <person name="Vasconcelos A.T."/>
            <person name="Sagot M.F."/>
        </authorList>
    </citation>
    <scope>NUCLEOTIDE SEQUENCE</scope>
</reference>
<reference evidence="6" key="3">
    <citation type="journal article" date="2013" name="Nucleic Acids Res.">
        <title>The genome of Anopheles darlingi, the main neotropical malaria vector.</title>
        <authorList>
            <person name="Marinotti O."/>
            <person name="Cerqueira G.C."/>
            <person name="de Almeida L.G."/>
            <person name="Ferro M.I."/>
            <person name="Loreto E.L."/>
            <person name="Zaha A."/>
            <person name="Teixeira S.M."/>
            <person name="Wespiser A.R."/>
            <person name="Almeida E Silva A."/>
            <person name="Schlindwein A.D."/>
            <person name="Pacheco A.C."/>
            <person name="Silva A.L."/>
            <person name="Graveley B.R."/>
            <person name="Walenz B.P."/>
            <person name="Lima Bde A."/>
            <person name="Ribeiro C.A."/>
            <person name="Nunes-Silva C.G."/>
            <person name="de Carvalho C.R."/>
            <person name="Soares C.M."/>
            <person name="de Menezes C.B."/>
            <person name="Matiolli C."/>
            <person name="Caffrey D."/>
            <person name="Araujo D.A."/>
            <person name="de Oliveira D.M."/>
            <person name="Golenbock D."/>
            <person name="Grisard E.C."/>
            <person name="Fantinatti-Garboggini F."/>
            <person name="de Carvalho F.M."/>
            <person name="Barcellos F.G."/>
            <person name="Prosdocimi F."/>
            <person name="May G."/>
            <person name="Azevedo Junior G.M."/>
            <person name="Guimaraes G.M."/>
            <person name="Goldman G.H."/>
            <person name="Padilha I.Q."/>
            <person name="Batista Jda S."/>
            <person name="Ferro J.A."/>
            <person name="Ribeiro J.M."/>
            <person name="Fietto J.L."/>
            <person name="Dabbas K.M."/>
            <person name="Cerdeira L."/>
            <person name="Agnez-Lima L.F."/>
            <person name="Brocchi M."/>
            <person name="de Carvalho M.O."/>
            <person name="Teixeira Mde M."/>
            <person name="Diniz Maia Mde M."/>
            <person name="Goldman M.H."/>
            <person name="Cruz Schneider M.P."/>
            <person name="Felipe M.S."/>
            <person name="Hungria M."/>
            <person name="Nicolas M.F."/>
            <person name="Pereira M."/>
            <person name="Montes M.A."/>
            <person name="Cantao M.E."/>
            <person name="Vincentz M."/>
            <person name="Rafael M.S."/>
            <person name="Silverman N."/>
            <person name="Stoco P.H."/>
            <person name="Souza R.C."/>
            <person name="Vicentini R."/>
            <person name="Gazzinelli R.T."/>
            <person name="Neves Rde O."/>
            <person name="Silva R."/>
            <person name="Astolfi-Filho S."/>
            <person name="Maciel T.E."/>
            <person name="Urmenyi T.P."/>
            <person name="Tadei W.P."/>
            <person name="Camargo E.P."/>
            <person name="de Vasconcelos A.T."/>
        </authorList>
    </citation>
    <scope>NUCLEOTIDE SEQUENCE</scope>
</reference>
<dbReference type="EMBL" id="ADMH02001121">
    <property type="protein sequence ID" value="ETN64053.1"/>
    <property type="molecule type" value="Genomic_DNA"/>
</dbReference>
<dbReference type="CDD" id="cd18306">
    <property type="entry name" value="BTB_POZ_NS1BP"/>
    <property type="match status" value="1"/>
</dbReference>
<dbReference type="PROSITE" id="PS50097">
    <property type="entry name" value="BTB"/>
    <property type="match status" value="1"/>
</dbReference>
<keyword evidence="3" id="KW-0009">Actin-binding</keyword>
<dbReference type="VEuPathDB" id="VectorBase:ADAC004214"/>
<dbReference type="STRING" id="43151.W5JL75"/>
<gene>
    <name evidence="6" type="ORF">AND_004214</name>
</gene>
<name>W5JL75_ANODA</name>
<dbReference type="CDD" id="cd18502">
    <property type="entry name" value="BACK_NS1BP_IVNS1ABP"/>
    <property type="match status" value="1"/>
</dbReference>
<evidence type="ECO:0000256" key="1">
    <source>
        <dbReference type="ARBA" id="ARBA00022441"/>
    </source>
</evidence>
<evidence type="ECO:0000259" key="5">
    <source>
        <dbReference type="PROSITE" id="PS50097"/>
    </source>
</evidence>
<dbReference type="SMART" id="SM00225">
    <property type="entry name" value="BTB"/>
    <property type="match status" value="1"/>
</dbReference>
<reference evidence="6" key="2">
    <citation type="submission" date="2010-05" db="EMBL/GenBank/DDBJ databases">
        <authorList>
            <person name="Almeida L.G."/>
            <person name="Nicolas M.F."/>
            <person name="Souza R.C."/>
            <person name="Vasconcelos A.T.R."/>
        </authorList>
    </citation>
    <scope>NUCLEOTIDE SEQUENCE</scope>
</reference>
<dbReference type="PRINTS" id="PR00501">
    <property type="entry name" value="KELCHREPEAT"/>
</dbReference>
<sequence length="876" mass="96483">MGRQGGEIGFTIKTRRPASCLPGSLRQMRDDVDSGLEERDIRVTPPNETAHKGLLTSSEVRTRHLVDIPLENDAMESCGYLKFTDEGMKSNVLQSLSTMRKNRLFCDVVLLVDNTEIHAHRNVLACVSPHLMELFSTDAGTLNGSAAASDCKLPCYRLNGLITKHGLMFLVEYAYTGSLEVPDEMIRDVYLAAWQLKIDSVVKECARHLVSELEPDICIETRSLPGIERNRRFVQEVDGYIAKHFHLVSETAGFLQLPCILIEVLYQTRQEMLHVAESSLGRLVIAWIRRQMLEEDVSVSSLLERSHMLYLALDNSLQDCADLPPGQESESDLVQDYKRLVLKCPSNKKHRKSLKTPGRPRMILYNRDIGDRVETPEQAMEMDWSLIGCSKLSDHSYVALVTLNGNLTRLSIQLRLNLPTTPSPINTPDVMSTSVSRDEDLDEGQQPELFCEVATMSAPKCGLGVAELGGKLFVCGGYDRAECLRSVEVYCPETNSWTQQSNMGEARGRVQIAVIDGIVYAVGGCNGTTELDSVEYLSKLDKKWKKMCKLPLARSNAGVCALNGQIYCIGGWNGQSGIKQCDVLRPEDNRWTSIATLNIGRYQAGVTAYGGRLWVVGGSDAWNCLGSVEVYDPETNQWTYGASLLTARRGCGLAEFNGKLYAVGGSDGTHSLNSTECYDEESKCWIAGPNLTTPRSNVSVAVVQNRLYAIGGFSGKTFLSTVEYLDPATNEWTTFVPQTRANIESVLENSLRAALQNVQRSTSSTSSSPDHLSNGGRGDSATSGDEQQHTFQPIQTAPSNNEYNRQQHSPKVVNVSTATTNKSALLEDEDSDVTGVDDEGRSKCVKAAHENSIILLQQLAANKCTEIANGSHHHTS</sequence>
<feature type="compositionally biased region" description="Polar residues" evidence="4">
    <location>
        <begin position="780"/>
        <end position="790"/>
    </location>
</feature>
<dbReference type="Pfam" id="PF01344">
    <property type="entry name" value="Kelch_1"/>
    <property type="match status" value="6"/>
</dbReference>
<evidence type="ECO:0000313" key="7">
    <source>
        <dbReference type="EnsemblMetazoa" id="ADAC004214-PA"/>
    </source>
</evidence>
<dbReference type="Pfam" id="PF00651">
    <property type="entry name" value="BTB"/>
    <property type="match status" value="1"/>
</dbReference>
<dbReference type="InterPro" id="IPR000210">
    <property type="entry name" value="BTB/POZ_dom"/>
</dbReference>
<dbReference type="SUPFAM" id="SSF54695">
    <property type="entry name" value="POZ domain"/>
    <property type="match status" value="1"/>
</dbReference>
<dbReference type="VEuPathDB" id="VectorBase:ADAR2_009491"/>
<dbReference type="SMART" id="SM00612">
    <property type="entry name" value="Kelch"/>
    <property type="match status" value="6"/>
</dbReference>
<dbReference type="AlphaFoldDB" id="W5JL75"/>
<dbReference type="Gene3D" id="2.120.10.80">
    <property type="entry name" value="Kelch-type beta propeller"/>
    <property type="match status" value="2"/>
</dbReference>
<keyword evidence="1" id="KW-0880">Kelch repeat</keyword>
<dbReference type="SUPFAM" id="SSF50965">
    <property type="entry name" value="Galactose oxidase, central domain"/>
    <property type="match status" value="1"/>
</dbReference>
<dbReference type="InterPro" id="IPR011333">
    <property type="entry name" value="SKP1/BTB/POZ_sf"/>
</dbReference>
<evidence type="ECO:0000256" key="4">
    <source>
        <dbReference type="SAM" id="MobiDB-lite"/>
    </source>
</evidence>
<proteinExistence type="predicted"/>
<dbReference type="Proteomes" id="UP000000673">
    <property type="component" value="Unassembled WGS sequence"/>
</dbReference>
<keyword evidence="2" id="KW-0677">Repeat</keyword>